<dbReference type="Gene3D" id="1.10.30.50">
    <property type="match status" value="1"/>
</dbReference>
<protein>
    <submittedName>
        <fullName evidence="2">HNH endonuclease</fullName>
    </submittedName>
</protein>
<dbReference type="InterPro" id="IPR003615">
    <property type="entry name" value="HNH_nuc"/>
</dbReference>
<gene>
    <name evidence="2" type="ORF">KCQ71_08675</name>
</gene>
<feature type="domain" description="HNH nuclease" evidence="1">
    <location>
        <begin position="72"/>
        <end position="121"/>
    </location>
</feature>
<keyword evidence="3" id="KW-1185">Reference proteome</keyword>
<dbReference type="InterPro" id="IPR052892">
    <property type="entry name" value="NA-targeting_endonuclease"/>
</dbReference>
<evidence type="ECO:0000313" key="3">
    <source>
        <dbReference type="Proteomes" id="UP000826651"/>
    </source>
</evidence>
<dbReference type="Pfam" id="PF01844">
    <property type="entry name" value="HNH"/>
    <property type="match status" value="1"/>
</dbReference>
<sequence>MTMAIAVLNPPDDQVLHIVPLRKAIALLRRNVVEIVEVEDGSTFGPYVVPRVLRLTRAVSIVHQLEGRRPVFSKAGVLRRDRYTCAYCGRSATTVDHVVPRARGGRSSWLNLVAACRPCNQAKADKSLRDCDMRLQFLPYEPDWI</sequence>
<evidence type="ECO:0000259" key="1">
    <source>
        <dbReference type="SMART" id="SM00507"/>
    </source>
</evidence>
<evidence type="ECO:0000313" key="2">
    <source>
        <dbReference type="EMBL" id="MBZ2196224.1"/>
    </source>
</evidence>
<name>A0ABS7S998_9MICO</name>
<keyword evidence="2" id="KW-0378">Hydrolase</keyword>
<reference evidence="2 3" key="1">
    <citation type="submission" date="2021-04" db="EMBL/GenBank/DDBJ databases">
        <title>Ruania sp. nov., isolated from sandy soil of mangrove forest.</title>
        <authorList>
            <person name="Ge X."/>
            <person name="Huang R."/>
            <person name="Liu W."/>
        </authorList>
    </citation>
    <scope>NUCLEOTIDE SEQUENCE [LARGE SCALE GENOMIC DNA]</scope>
    <source>
        <strain evidence="2 3">N2-46</strain>
    </source>
</reference>
<dbReference type="CDD" id="cd00085">
    <property type="entry name" value="HNHc"/>
    <property type="match status" value="1"/>
</dbReference>
<dbReference type="EMBL" id="JAGSHT010000009">
    <property type="protein sequence ID" value="MBZ2196224.1"/>
    <property type="molecule type" value="Genomic_DNA"/>
</dbReference>
<accession>A0ABS7S998</accession>
<dbReference type="PANTHER" id="PTHR33877">
    <property type="entry name" value="SLL1193 PROTEIN"/>
    <property type="match status" value="1"/>
</dbReference>
<comment type="caution">
    <text evidence="2">The sequence shown here is derived from an EMBL/GenBank/DDBJ whole genome shotgun (WGS) entry which is preliminary data.</text>
</comment>
<dbReference type="Proteomes" id="UP000826651">
    <property type="component" value="Unassembled WGS sequence"/>
</dbReference>
<keyword evidence="2" id="KW-0540">Nuclease</keyword>
<dbReference type="GO" id="GO:0004519">
    <property type="term" value="F:endonuclease activity"/>
    <property type="evidence" value="ECO:0007669"/>
    <property type="project" value="UniProtKB-KW"/>
</dbReference>
<dbReference type="PANTHER" id="PTHR33877:SF2">
    <property type="entry name" value="OS07G0170200 PROTEIN"/>
    <property type="match status" value="1"/>
</dbReference>
<organism evidence="2 3">
    <name type="scientific">Occultella gossypii</name>
    <dbReference type="NCBI Taxonomy" id="2800820"/>
    <lineage>
        <taxon>Bacteria</taxon>
        <taxon>Bacillati</taxon>
        <taxon>Actinomycetota</taxon>
        <taxon>Actinomycetes</taxon>
        <taxon>Micrococcales</taxon>
        <taxon>Ruaniaceae</taxon>
        <taxon>Occultella</taxon>
    </lineage>
</organism>
<dbReference type="SMART" id="SM00507">
    <property type="entry name" value="HNHc"/>
    <property type="match status" value="1"/>
</dbReference>
<dbReference type="InterPro" id="IPR002711">
    <property type="entry name" value="HNH"/>
</dbReference>
<keyword evidence="2" id="KW-0255">Endonuclease</keyword>
<proteinExistence type="predicted"/>